<dbReference type="AlphaFoldDB" id="A0AAI8VH83"/>
<gene>
    <name evidence="1" type="ORF">KHLLAP_LOCUS4797</name>
</gene>
<name>A0AAI8VH83_9PEZI</name>
<comment type="caution">
    <text evidence="1">The sequence shown here is derived from an EMBL/GenBank/DDBJ whole genome shotgun (WGS) entry which is preliminary data.</text>
</comment>
<reference evidence="1" key="1">
    <citation type="submission" date="2023-10" db="EMBL/GenBank/DDBJ databases">
        <authorList>
            <person name="Hackl T."/>
        </authorList>
    </citation>
    <scope>NUCLEOTIDE SEQUENCE</scope>
</reference>
<evidence type="ECO:0000313" key="2">
    <source>
        <dbReference type="Proteomes" id="UP001295740"/>
    </source>
</evidence>
<protein>
    <submittedName>
        <fullName evidence="1">Uu.00g117230.m01.CDS01</fullName>
    </submittedName>
</protein>
<keyword evidence="2" id="KW-1185">Reference proteome</keyword>
<accession>A0AAI8VH83</accession>
<organism evidence="1 2">
    <name type="scientific">Anthostomella pinea</name>
    <dbReference type="NCBI Taxonomy" id="933095"/>
    <lineage>
        <taxon>Eukaryota</taxon>
        <taxon>Fungi</taxon>
        <taxon>Dikarya</taxon>
        <taxon>Ascomycota</taxon>
        <taxon>Pezizomycotina</taxon>
        <taxon>Sordariomycetes</taxon>
        <taxon>Xylariomycetidae</taxon>
        <taxon>Xylariales</taxon>
        <taxon>Xylariaceae</taxon>
        <taxon>Anthostomella</taxon>
    </lineage>
</organism>
<sequence>MPVLTRRQRAISWQRLPPEIRLIILEVVAGPDRERDMVTTQARNRNQAAYASVCREWQDYFEPIHFNALTLYQSDVAEFGRIMQGRWRAMLHWIWLHVELPEYGCDRCKFAESAGEIRAHNIIFTNAMTLELSVHSPSDAEHFCKDLRSRLHDKALGRTRLNRIKFHRDLPHGWFKGPTVFRPSEGAKERLFGPTCGLKFNLSALSARKMEPGLPKNSLVHQLMIRRQFCRAFSVHSALMPIIDALTHLEIFSYEPLRGLDKRDQLARRIRDNEHYHLLVAKLRYKASLKIVSMFEDSDPVLHNHIETRRSPYLGQALAQSSL</sequence>
<proteinExistence type="predicted"/>
<evidence type="ECO:0000313" key="1">
    <source>
        <dbReference type="EMBL" id="CAJ2504329.1"/>
    </source>
</evidence>
<dbReference type="EMBL" id="CAUWAG010000006">
    <property type="protein sequence ID" value="CAJ2504329.1"/>
    <property type="molecule type" value="Genomic_DNA"/>
</dbReference>
<dbReference type="Proteomes" id="UP001295740">
    <property type="component" value="Unassembled WGS sequence"/>
</dbReference>